<dbReference type="Gene3D" id="3.40.50.10440">
    <property type="entry name" value="Dihydroxyacetone kinase, domain 1"/>
    <property type="match status" value="1"/>
</dbReference>
<gene>
    <name evidence="2" type="ORF">B1A_20322</name>
</gene>
<dbReference type="GO" id="GO:0004371">
    <property type="term" value="F:glycerone kinase activity"/>
    <property type="evidence" value="ECO:0007669"/>
    <property type="project" value="InterPro"/>
</dbReference>
<comment type="caution">
    <text evidence="2">The sequence shown here is derived from an EMBL/GenBank/DDBJ whole genome shotgun (WGS) entry which is preliminary data.</text>
</comment>
<reference evidence="2" key="2">
    <citation type="journal article" date="2014" name="ISME J.">
        <title>Microbial stratification in low pH oxic and suboxic macroscopic growths along an acid mine drainage.</title>
        <authorList>
            <person name="Mendez-Garcia C."/>
            <person name="Mesa V."/>
            <person name="Sprenger R.R."/>
            <person name="Richter M."/>
            <person name="Diez M.S."/>
            <person name="Solano J."/>
            <person name="Bargiela R."/>
            <person name="Golyshina O.V."/>
            <person name="Manteca A."/>
            <person name="Ramos J.L."/>
            <person name="Gallego J.R."/>
            <person name="Llorente I."/>
            <person name="Martins Dos Santos V.A."/>
            <person name="Jensen O.N."/>
            <person name="Pelaez A.I."/>
            <person name="Sanchez J."/>
            <person name="Ferrer M."/>
        </authorList>
    </citation>
    <scope>NUCLEOTIDE SEQUENCE</scope>
</reference>
<dbReference type="GO" id="GO:0019563">
    <property type="term" value="P:glycerol catabolic process"/>
    <property type="evidence" value="ECO:0007669"/>
    <property type="project" value="TreeGrafter"/>
</dbReference>
<evidence type="ECO:0000259" key="1">
    <source>
        <dbReference type="PROSITE" id="PS51481"/>
    </source>
</evidence>
<sequence>MTMQKLLNDPGRFVDEMLEGLLLAHPLEIRAGTRDRTIVSPAQPRQLESPRVAIVTGGGSGHLPLFVGYVGEGMVDGAAVGDVFASPSADQVLAVTRDVSQGQGVVYVYGNYSGDLLNFGLGAELALAEGIETRTVLGCDDIASAAPGS</sequence>
<feature type="non-terminal residue" evidence="2">
    <location>
        <position position="149"/>
    </location>
</feature>
<protein>
    <submittedName>
        <fullName evidence="2">Glycerone kinase</fullName>
    </submittedName>
</protein>
<dbReference type="PANTHER" id="PTHR28629">
    <property type="entry name" value="TRIOKINASE/FMN CYCLASE"/>
    <property type="match status" value="1"/>
</dbReference>
<name>T0Y630_9ZZZZ</name>
<dbReference type="PROSITE" id="PS51481">
    <property type="entry name" value="DHAK"/>
    <property type="match status" value="1"/>
</dbReference>
<reference evidence="2" key="1">
    <citation type="submission" date="2013-08" db="EMBL/GenBank/DDBJ databases">
        <authorList>
            <person name="Mendez C."/>
            <person name="Richter M."/>
            <person name="Ferrer M."/>
            <person name="Sanchez J."/>
        </authorList>
    </citation>
    <scope>NUCLEOTIDE SEQUENCE</scope>
</reference>
<dbReference type="SUPFAM" id="SSF82549">
    <property type="entry name" value="DAK1/DegV-like"/>
    <property type="match status" value="1"/>
</dbReference>
<keyword evidence="2" id="KW-0418">Kinase</keyword>
<dbReference type="InterPro" id="IPR050861">
    <property type="entry name" value="Dihydroxyacetone_Kinase"/>
</dbReference>
<keyword evidence="2" id="KW-0808">Transferase</keyword>
<dbReference type="EMBL" id="AUZX01014996">
    <property type="protein sequence ID" value="EQD30576.1"/>
    <property type="molecule type" value="Genomic_DNA"/>
</dbReference>
<evidence type="ECO:0000313" key="2">
    <source>
        <dbReference type="EMBL" id="EQD30576.1"/>
    </source>
</evidence>
<proteinExistence type="predicted"/>
<dbReference type="AlphaFoldDB" id="T0Y630"/>
<dbReference type="InterPro" id="IPR004006">
    <property type="entry name" value="DhaK_dom"/>
</dbReference>
<dbReference type="PANTHER" id="PTHR28629:SF4">
    <property type="entry name" value="TRIOKINASE_FMN CYCLASE"/>
    <property type="match status" value="1"/>
</dbReference>
<accession>T0Y630</accession>
<dbReference type="GO" id="GO:0005829">
    <property type="term" value="C:cytosol"/>
    <property type="evidence" value="ECO:0007669"/>
    <property type="project" value="TreeGrafter"/>
</dbReference>
<feature type="domain" description="DhaK" evidence="1">
    <location>
        <begin position="9"/>
        <end position="149"/>
    </location>
</feature>
<dbReference type="Pfam" id="PF02733">
    <property type="entry name" value="Dak1"/>
    <property type="match status" value="1"/>
</dbReference>
<organism evidence="2">
    <name type="scientific">mine drainage metagenome</name>
    <dbReference type="NCBI Taxonomy" id="410659"/>
    <lineage>
        <taxon>unclassified sequences</taxon>
        <taxon>metagenomes</taxon>
        <taxon>ecological metagenomes</taxon>
    </lineage>
</organism>